<dbReference type="EMBL" id="JAOZYT010000014">
    <property type="protein sequence ID" value="MCW0523396.1"/>
    <property type="molecule type" value="Genomic_DNA"/>
</dbReference>
<evidence type="ECO:0000313" key="2">
    <source>
        <dbReference type="EMBL" id="AQY22041.1"/>
    </source>
</evidence>
<evidence type="ECO:0000256" key="1">
    <source>
        <dbReference type="SAM" id="MobiDB-lite"/>
    </source>
</evidence>
<sequence>MNRLKLLPILFLLFFIGCKKDQVDGSNIRAFQSSINDMSSSLTTLEQVKFNEALYILKTFGVEADGDIQELNALSKLLDGKKVPEILAMANEVAAKNELEWSSTSPPSLGNMNIFQSQEPTTIDPNDVKASSISLQINPVSVDSVLGARALQVVPRLIDTRGNLVDFSNAGLETTLEVYSNDLKLLTSKRLMTDNNFKGFYVNLASIPQEKVTGGVIDIKVTVRTAQKFLQMARRGMTVNTKALKQPITVDETVPTESGDGEIKEQDAGTVQPKENTPKVKTDPKSTVSKFLNNLGSNNLKAAYEISSNPKWGSYDQFSNPTSGFGSVKNITVKNISTQSSSDNSATVNASYNVTDNNGNTSALEVTYTLKSDGNSWKITNYKINSTQKQ</sequence>
<dbReference type="Proteomes" id="UP001207440">
    <property type="component" value="Unassembled WGS sequence"/>
</dbReference>
<dbReference type="Proteomes" id="UP000189883">
    <property type="component" value="Chromosome"/>
</dbReference>
<reference evidence="2 4" key="1">
    <citation type="submission" date="2015-06" db="EMBL/GenBank/DDBJ databases">
        <title>R. anatipestifer strain HXb2 is the most virulent strain so far, and the genome sequence would help us uncover the pathogenesis.</title>
        <authorList>
            <person name="Hu Q."/>
            <person name="Qi J."/>
            <person name="Bo H."/>
            <person name="Liu G."/>
            <person name="Tao M."/>
            <person name="Ding Y."/>
            <person name="Xue Y."/>
        </authorList>
    </citation>
    <scope>NUCLEOTIDE SEQUENCE [LARGE SCALE GENOMIC DNA]</scope>
    <source>
        <strain evidence="2 4">HXb2</strain>
    </source>
</reference>
<gene>
    <name evidence="2" type="ORF">AB406_1092</name>
    <name evidence="3" type="ORF">OKE68_03550</name>
</gene>
<evidence type="ECO:0000313" key="4">
    <source>
        <dbReference type="Proteomes" id="UP000189883"/>
    </source>
</evidence>
<dbReference type="AlphaFoldDB" id="A0A1A5HK65"/>
<dbReference type="RefSeq" id="WP_064970136.1">
    <property type="nucleotide sequence ID" value="NZ_CP011859.1"/>
</dbReference>
<feature type="region of interest" description="Disordered" evidence="1">
    <location>
        <begin position="251"/>
        <end position="286"/>
    </location>
</feature>
<dbReference type="EMBL" id="CP011859">
    <property type="protein sequence ID" value="AQY22041.1"/>
    <property type="molecule type" value="Genomic_DNA"/>
</dbReference>
<dbReference type="PROSITE" id="PS51257">
    <property type="entry name" value="PROKAR_LIPOPROTEIN"/>
    <property type="match status" value="1"/>
</dbReference>
<dbReference type="OrthoDB" id="1451820at2"/>
<protein>
    <submittedName>
        <fullName evidence="3">ARC6/PARC6 family protein</fullName>
    </submittedName>
</protein>
<organism evidence="2 4">
    <name type="scientific">Riemerella anatipestifer</name>
    <name type="common">Moraxella anatipestifer</name>
    <dbReference type="NCBI Taxonomy" id="34085"/>
    <lineage>
        <taxon>Bacteria</taxon>
        <taxon>Pseudomonadati</taxon>
        <taxon>Bacteroidota</taxon>
        <taxon>Flavobacteriia</taxon>
        <taxon>Flavobacteriales</taxon>
        <taxon>Weeksellaceae</taxon>
        <taxon>Riemerella</taxon>
    </lineage>
</organism>
<evidence type="ECO:0000313" key="3">
    <source>
        <dbReference type="EMBL" id="MCW0523396.1"/>
    </source>
</evidence>
<name>A0A1A5HK65_RIEAN</name>
<reference evidence="3" key="2">
    <citation type="submission" date="2022-10" db="EMBL/GenBank/DDBJ databases">
        <title>Sifting through the core-genome to identify putative cross-protective antigens against Riemerella anatipestifer.</title>
        <authorList>
            <person name="Zheng X."/>
            <person name="Zhang W."/>
        </authorList>
    </citation>
    <scope>NUCLEOTIDE SEQUENCE</scope>
    <source>
        <strain evidence="3">ZWRA178</strain>
    </source>
</reference>
<proteinExistence type="predicted"/>
<accession>A0A1A5HK65</accession>